<feature type="transmembrane region" description="Helical" evidence="2">
    <location>
        <begin position="118"/>
        <end position="139"/>
    </location>
</feature>
<feature type="transmembrane region" description="Helical" evidence="2">
    <location>
        <begin position="312"/>
        <end position="333"/>
    </location>
</feature>
<comment type="caution">
    <text evidence="3">The sequence shown here is derived from an EMBL/GenBank/DDBJ whole genome shotgun (WGS) entry which is preliminary data.</text>
</comment>
<keyword evidence="2" id="KW-0472">Membrane</keyword>
<evidence type="ECO:0000313" key="3">
    <source>
        <dbReference type="EMBL" id="GGJ91304.1"/>
    </source>
</evidence>
<feature type="transmembrane region" description="Helical" evidence="2">
    <location>
        <begin position="177"/>
        <end position="196"/>
    </location>
</feature>
<dbReference type="Proteomes" id="UP000649739">
    <property type="component" value="Unassembled WGS sequence"/>
</dbReference>
<organism evidence="3 4">
    <name type="scientific">Pilimelia anulata</name>
    <dbReference type="NCBI Taxonomy" id="53371"/>
    <lineage>
        <taxon>Bacteria</taxon>
        <taxon>Bacillati</taxon>
        <taxon>Actinomycetota</taxon>
        <taxon>Actinomycetes</taxon>
        <taxon>Micromonosporales</taxon>
        <taxon>Micromonosporaceae</taxon>
        <taxon>Pilimelia</taxon>
    </lineage>
</organism>
<feature type="transmembrane region" description="Helical" evidence="2">
    <location>
        <begin position="93"/>
        <end position="111"/>
    </location>
</feature>
<accession>A0A8J3B2R5</accession>
<feature type="transmembrane region" description="Helical" evidence="2">
    <location>
        <begin position="145"/>
        <end position="165"/>
    </location>
</feature>
<keyword evidence="2" id="KW-1133">Transmembrane helix</keyword>
<feature type="transmembrane region" description="Helical" evidence="2">
    <location>
        <begin position="240"/>
        <end position="262"/>
    </location>
</feature>
<evidence type="ECO:0008006" key="5">
    <source>
        <dbReference type="Google" id="ProtNLM"/>
    </source>
</evidence>
<evidence type="ECO:0000256" key="1">
    <source>
        <dbReference type="SAM" id="MobiDB-lite"/>
    </source>
</evidence>
<dbReference type="EMBL" id="BMQB01000004">
    <property type="protein sequence ID" value="GGJ91304.1"/>
    <property type="molecule type" value="Genomic_DNA"/>
</dbReference>
<feature type="transmembrane region" description="Helical" evidence="2">
    <location>
        <begin position="63"/>
        <end position="87"/>
    </location>
</feature>
<reference evidence="3" key="2">
    <citation type="submission" date="2020-09" db="EMBL/GenBank/DDBJ databases">
        <authorList>
            <person name="Sun Q."/>
            <person name="Ohkuma M."/>
        </authorList>
    </citation>
    <scope>NUCLEOTIDE SEQUENCE</scope>
    <source>
        <strain evidence="3">JCM 3090</strain>
    </source>
</reference>
<keyword evidence="2" id="KW-0812">Transmembrane</keyword>
<dbReference type="AlphaFoldDB" id="A0A8J3B2R5"/>
<feature type="transmembrane region" description="Helical" evidence="2">
    <location>
        <begin position="268"/>
        <end position="291"/>
    </location>
</feature>
<feature type="transmembrane region" description="Helical" evidence="2">
    <location>
        <begin position="202"/>
        <end position="220"/>
    </location>
</feature>
<name>A0A8J3B2R5_9ACTN</name>
<feature type="region of interest" description="Disordered" evidence="1">
    <location>
        <begin position="1"/>
        <end position="38"/>
    </location>
</feature>
<evidence type="ECO:0000313" key="4">
    <source>
        <dbReference type="Proteomes" id="UP000649739"/>
    </source>
</evidence>
<reference evidence="3" key="1">
    <citation type="journal article" date="2014" name="Int. J. Syst. Evol. Microbiol.">
        <title>Complete genome sequence of Corynebacterium casei LMG S-19264T (=DSM 44701T), isolated from a smear-ripened cheese.</title>
        <authorList>
            <consortium name="US DOE Joint Genome Institute (JGI-PGF)"/>
            <person name="Walter F."/>
            <person name="Albersmeier A."/>
            <person name="Kalinowski J."/>
            <person name="Ruckert C."/>
        </authorList>
    </citation>
    <scope>NUCLEOTIDE SEQUENCE</scope>
    <source>
        <strain evidence="3">JCM 3090</strain>
    </source>
</reference>
<keyword evidence="4" id="KW-1185">Reference proteome</keyword>
<protein>
    <recommendedName>
        <fullName evidence="5">CDP-diglyceride synthetase</fullName>
    </recommendedName>
</protein>
<dbReference type="RefSeq" id="WP_189169944.1">
    <property type="nucleotide sequence ID" value="NZ_BMQB01000004.1"/>
</dbReference>
<gene>
    <name evidence="3" type="ORF">GCM10010123_21370</name>
</gene>
<sequence>MTPSRTDAGSDPWADDDPALTGARAPAGAAREVAEDPRVTAEAARVEAAREAKSAEPVPVSPVLSVAVAAFAALLAVGLTLGAQGIGLGSGRLPYVAVILGVQLLFILASTMAMRPPALPAVFGVSLLVALGADLGAVLPDEASLAPLGLVAAAGFGLAVLAQLLRRADRERVTESLGATLMIMIGVVAFATLVVLTRTPAGTQTITLCVTAAGVGLVVARLTDPISATPRLAPQVPRGALGVVIGAMTGTAAGALLGSYLISPFSPTNGAVLGLLCACAAVLTDLGANYAEAGRQMAGDPPTFWIARHMQGPIAGFALAAPVAYVGNALFLLPTG</sequence>
<feature type="compositionally biased region" description="Low complexity" evidence="1">
    <location>
        <begin position="19"/>
        <end position="31"/>
    </location>
</feature>
<proteinExistence type="predicted"/>
<evidence type="ECO:0000256" key="2">
    <source>
        <dbReference type="SAM" id="Phobius"/>
    </source>
</evidence>